<accession>A0A2I0WQC9</accession>
<name>A0A2I0WQC9_9ASPA</name>
<protein>
    <recommendedName>
        <fullName evidence="1">Transposase MuDR plant domain-containing protein</fullName>
    </recommendedName>
</protein>
<proteinExistence type="predicted"/>
<reference evidence="2 3" key="2">
    <citation type="journal article" date="2017" name="Nature">
        <title>The Apostasia genome and the evolution of orchids.</title>
        <authorList>
            <person name="Zhang G.Q."/>
            <person name="Liu K.W."/>
            <person name="Li Z."/>
            <person name="Lohaus R."/>
            <person name="Hsiao Y.Y."/>
            <person name="Niu S.C."/>
            <person name="Wang J.Y."/>
            <person name="Lin Y.C."/>
            <person name="Xu Q."/>
            <person name="Chen L.J."/>
            <person name="Yoshida K."/>
            <person name="Fujiwara S."/>
            <person name="Wang Z.W."/>
            <person name="Zhang Y.Q."/>
            <person name="Mitsuda N."/>
            <person name="Wang M."/>
            <person name="Liu G.H."/>
            <person name="Pecoraro L."/>
            <person name="Huang H.X."/>
            <person name="Xiao X.J."/>
            <person name="Lin M."/>
            <person name="Wu X.Y."/>
            <person name="Wu W.L."/>
            <person name="Chen Y.Y."/>
            <person name="Chang S.B."/>
            <person name="Sakamoto S."/>
            <person name="Ohme-Takagi M."/>
            <person name="Yagi M."/>
            <person name="Zeng S.J."/>
            <person name="Shen C.Y."/>
            <person name="Yeh C.M."/>
            <person name="Luo Y.B."/>
            <person name="Tsai W.C."/>
            <person name="Van de Peer Y."/>
            <person name="Liu Z.J."/>
        </authorList>
    </citation>
    <scope>NUCLEOTIDE SEQUENCE [LARGE SCALE GENOMIC DNA]</scope>
    <source>
        <tissue evidence="2">The whole plant</tissue>
    </source>
</reference>
<sequence length="108" mass="12078">MHDLSSNRTANNDDLVGEISDGIIKSPNLEDNSLVVGSRFEDSCSFKQIIRSIAIIHNFDIKIKASDKTLVIATWSYRGCPWRIRASLCSDGHSFEVKNCILHIYAHG</sequence>
<feature type="domain" description="Transposase MuDR plant" evidence="1">
    <location>
        <begin position="33"/>
        <end position="97"/>
    </location>
</feature>
<dbReference type="EMBL" id="KZ502486">
    <property type="protein sequence ID" value="PKU77869.1"/>
    <property type="molecule type" value="Genomic_DNA"/>
</dbReference>
<evidence type="ECO:0000259" key="1">
    <source>
        <dbReference type="Pfam" id="PF03108"/>
    </source>
</evidence>
<gene>
    <name evidence="2" type="ORF">MA16_Dca005701</name>
</gene>
<organism evidence="2 3">
    <name type="scientific">Dendrobium catenatum</name>
    <dbReference type="NCBI Taxonomy" id="906689"/>
    <lineage>
        <taxon>Eukaryota</taxon>
        <taxon>Viridiplantae</taxon>
        <taxon>Streptophyta</taxon>
        <taxon>Embryophyta</taxon>
        <taxon>Tracheophyta</taxon>
        <taxon>Spermatophyta</taxon>
        <taxon>Magnoliopsida</taxon>
        <taxon>Liliopsida</taxon>
        <taxon>Asparagales</taxon>
        <taxon>Orchidaceae</taxon>
        <taxon>Epidendroideae</taxon>
        <taxon>Malaxideae</taxon>
        <taxon>Dendrobiinae</taxon>
        <taxon>Dendrobium</taxon>
    </lineage>
</organism>
<dbReference type="InterPro" id="IPR004332">
    <property type="entry name" value="Transposase_MuDR"/>
</dbReference>
<evidence type="ECO:0000313" key="3">
    <source>
        <dbReference type="Proteomes" id="UP000233837"/>
    </source>
</evidence>
<keyword evidence="3" id="KW-1185">Reference proteome</keyword>
<reference evidence="2 3" key="1">
    <citation type="journal article" date="2016" name="Sci. Rep.">
        <title>The Dendrobium catenatum Lindl. genome sequence provides insights into polysaccharide synthase, floral development and adaptive evolution.</title>
        <authorList>
            <person name="Zhang G.Q."/>
            <person name="Xu Q."/>
            <person name="Bian C."/>
            <person name="Tsai W.C."/>
            <person name="Yeh C.M."/>
            <person name="Liu K.W."/>
            <person name="Yoshida K."/>
            <person name="Zhang L.S."/>
            <person name="Chang S.B."/>
            <person name="Chen F."/>
            <person name="Shi Y."/>
            <person name="Su Y.Y."/>
            <person name="Zhang Y.Q."/>
            <person name="Chen L.J."/>
            <person name="Yin Y."/>
            <person name="Lin M."/>
            <person name="Huang H."/>
            <person name="Deng H."/>
            <person name="Wang Z.W."/>
            <person name="Zhu S.L."/>
            <person name="Zhao X."/>
            <person name="Deng C."/>
            <person name="Niu S.C."/>
            <person name="Huang J."/>
            <person name="Wang M."/>
            <person name="Liu G.H."/>
            <person name="Yang H.J."/>
            <person name="Xiao X.J."/>
            <person name="Hsiao Y.Y."/>
            <person name="Wu W.L."/>
            <person name="Chen Y.Y."/>
            <person name="Mitsuda N."/>
            <person name="Ohme-Takagi M."/>
            <person name="Luo Y.B."/>
            <person name="Van de Peer Y."/>
            <person name="Liu Z.J."/>
        </authorList>
    </citation>
    <scope>NUCLEOTIDE SEQUENCE [LARGE SCALE GENOMIC DNA]</scope>
    <source>
        <tissue evidence="2">The whole plant</tissue>
    </source>
</reference>
<dbReference type="AlphaFoldDB" id="A0A2I0WQC9"/>
<evidence type="ECO:0000313" key="2">
    <source>
        <dbReference type="EMBL" id="PKU77869.1"/>
    </source>
</evidence>
<dbReference type="Pfam" id="PF03108">
    <property type="entry name" value="DBD_Tnp_Mut"/>
    <property type="match status" value="1"/>
</dbReference>
<dbReference type="Proteomes" id="UP000233837">
    <property type="component" value="Unassembled WGS sequence"/>
</dbReference>